<name>A0ABU2D5P1_9EURY</name>
<comment type="caution">
    <text evidence="6">The sequence shown here is derived from an EMBL/GenBank/DDBJ whole genome shotgun (WGS) entry which is preliminary data.</text>
</comment>
<dbReference type="EMBL" id="JAVKPK010000131">
    <property type="protein sequence ID" value="MDR7667306.1"/>
    <property type="molecule type" value="Genomic_DNA"/>
</dbReference>
<organism evidence="6 7">
    <name type="scientific">Methanosarcina baikalica</name>
    <dbReference type="NCBI Taxonomy" id="3073890"/>
    <lineage>
        <taxon>Archaea</taxon>
        <taxon>Methanobacteriati</taxon>
        <taxon>Methanobacteriota</taxon>
        <taxon>Stenosarchaea group</taxon>
        <taxon>Methanomicrobia</taxon>
        <taxon>Methanosarcinales</taxon>
        <taxon>Methanosarcinaceae</taxon>
        <taxon>Methanosarcina</taxon>
    </lineage>
</organism>
<evidence type="ECO:0000256" key="4">
    <source>
        <dbReference type="ARBA" id="ARBA00023136"/>
    </source>
</evidence>
<dbReference type="GO" id="GO:0032259">
    <property type="term" value="P:methylation"/>
    <property type="evidence" value="ECO:0007669"/>
    <property type="project" value="UniProtKB-KW"/>
</dbReference>
<dbReference type="PANTHER" id="PTHR43847">
    <property type="entry name" value="BLL3993 PROTEIN"/>
    <property type="match status" value="1"/>
</dbReference>
<keyword evidence="6" id="KW-0808">Transferase</keyword>
<evidence type="ECO:0000256" key="5">
    <source>
        <dbReference type="SAM" id="Phobius"/>
    </source>
</evidence>
<keyword evidence="3 5" id="KW-1133">Transmembrane helix</keyword>
<protein>
    <submittedName>
        <fullName evidence="6">Isoprenylcysteine carboxylmethyltransferase family protein</fullName>
        <ecNumber evidence="6">2.1.1.100</ecNumber>
        <ecNumber evidence="6">2.1.1.334</ecNumber>
    </submittedName>
</protein>
<gene>
    <name evidence="6" type="ORF">RG963_16305</name>
</gene>
<dbReference type="EC" id="2.1.1.334" evidence="6"/>
<accession>A0ABU2D5P1</accession>
<keyword evidence="2 5" id="KW-0812">Transmembrane</keyword>
<dbReference type="Gene3D" id="1.20.120.1630">
    <property type="match status" value="1"/>
</dbReference>
<dbReference type="InterPro" id="IPR052527">
    <property type="entry name" value="Metal_cation-efflux_comp"/>
</dbReference>
<dbReference type="Pfam" id="PF04191">
    <property type="entry name" value="PEMT"/>
    <property type="match status" value="1"/>
</dbReference>
<evidence type="ECO:0000313" key="6">
    <source>
        <dbReference type="EMBL" id="MDR7667306.1"/>
    </source>
</evidence>
<evidence type="ECO:0000256" key="1">
    <source>
        <dbReference type="ARBA" id="ARBA00004127"/>
    </source>
</evidence>
<dbReference type="Proteomes" id="UP001246244">
    <property type="component" value="Unassembled WGS sequence"/>
</dbReference>
<evidence type="ECO:0000313" key="7">
    <source>
        <dbReference type="Proteomes" id="UP001246244"/>
    </source>
</evidence>
<feature type="transmembrane region" description="Helical" evidence="5">
    <location>
        <begin position="47"/>
        <end position="66"/>
    </location>
</feature>
<proteinExistence type="predicted"/>
<keyword evidence="4 5" id="KW-0472">Membrane</keyword>
<dbReference type="EC" id="2.1.1.100" evidence="6"/>
<evidence type="ECO:0000256" key="3">
    <source>
        <dbReference type="ARBA" id="ARBA00022989"/>
    </source>
</evidence>
<dbReference type="GO" id="GO:0004671">
    <property type="term" value="F:protein C-terminal S-isoprenylcysteine carboxyl O-methyltransferase activity"/>
    <property type="evidence" value="ECO:0007669"/>
    <property type="project" value="UniProtKB-EC"/>
</dbReference>
<keyword evidence="7" id="KW-1185">Reference proteome</keyword>
<feature type="non-terminal residue" evidence="6">
    <location>
        <position position="1"/>
    </location>
</feature>
<comment type="subcellular location">
    <subcellularLocation>
        <location evidence="1">Endomembrane system</location>
        <topology evidence="1">Multi-pass membrane protein</topology>
    </subcellularLocation>
</comment>
<dbReference type="RefSeq" id="WP_310577334.1">
    <property type="nucleotide sequence ID" value="NZ_JAVKPK010000131.1"/>
</dbReference>
<reference evidence="7" key="1">
    <citation type="submission" date="2023-07" db="EMBL/GenBank/DDBJ databases">
        <title>Whole-genome sequencing of a new Methanosarcina sp. Z-7115.</title>
        <authorList>
            <person name="Zhilina T.N."/>
            <person name="Merkel A.Y."/>
        </authorList>
    </citation>
    <scope>NUCLEOTIDE SEQUENCE [LARGE SCALE GENOMIC DNA]</scope>
    <source>
        <strain evidence="7">Z-7115</strain>
    </source>
</reference>
<dbReference type="PANTHER" id="PTHR43847:SF1">
    <property type="entry name" value="BLL3993 PROTEIN"/>
    <property type="match status" value="1"/>
</dbReference>
<sequence length="95" mass="11066">ENPFAVATIEVFPDQKVITTGPYSIVRHPMYTGALVMLFDTPFALGSWWGLLILVPLILIIVWRLLDEEKFLCKNLPGYKEYCQKTHYRLIPLIW</sequence>
<evidence type="ECO:0000256" key="2">
    <source>
        <dbReference type="ARBA" id="ARBA00022692"/>
    </source>
</evidence>
<keyword evidence="6" id="KW-0489">Methyltransferase</keyword>
<dbReference type="InterPro" id="IPR007318">
    <property type="entry name" value="Phopholipid_MeTrfase"/>
</dbReference>